<dbReference type="InterPro" id="IPR009057">
    <property type="entry name" value="Homeodomain-like_sf"/>
</dbReference>
<name>A0A5B0V9J2_9GAMM</name>
<dbReference type="InterPro" id="IPR029016">
    <property type="entry name" value="GAF-like_dom_sf"/>
</dbReference>
<proteinExistence type="predicted"/>
<dbReference type="Gene3D" id="1.10.10.60">
    <property type="entry name" value="Homeodomain-like"/>
    <property type="match status" value="1"/>
</dbReference>
<evidence type="ECO:0000259" key="6">
    <source>
        <dbReference type="PROSITE" id="PS50045"/>
    </source>
</evidence>
<keyword evidence="3" id="KW-0805">Transcription regulation</keyword>
<dbReference type="PROSITE" id="PS50045">
    <property type="entry name" value="SIGMA54_INTERACT_4"/>
    <property type="match status" value="1"/>
</dbReference>
<evidence type="ECO:0000256" key="4">
    <source>
        <dbReference type="ARBA" id="ARBA00023125"/>
    </source>
</evidence>
<keyword evidence="4" id="KW-0238">DNA-binding</keyword>
<dbReference type="InterPro" id="IPR002078">
    <property type="entry name" value="Sigma_54_int"/>
</dbReference>
<dbReference type="InterPro" id="IPR025944">
    <property type="entry name" value="Sigma_54_int_dom_CS"/>
</dbReference>
<dbReference type="InterPro" id="IPR058031">
    <property type="entry name" value="AAA_lid_NorR"/>
</dbReference>
<dbReference type="GO" id="GO:0005524">
    <property type="term" value="F:ATP binding"/>
    <property type="evidence" value="ECO:0007669"/>
    <property type="project" value="UniProtKB-KW"/>
</dbReference>
<dbReference type="GO" id="GO:0043565">
    <property type="term" value="F:sequence-specific DNA binding"/>
    <property type="evidence" value="ECO:0007669"/>
    <property type="project" value="InterPro"/>
</dbReference>
<evidence type="ECO:0000313" key="8">
    <source>
        <dbReference type="Proteomes" id="UP000323161"/>
    </source>
</evidence>
<evidence type="ECO:0000256" key="2">
    <source>
        <dbReference type="ARBA" id="ARBA00022840"/>
    </source>
</evidence>
<dbReference type="Pfam" id="PF25601">
    <property type="entry name" value="AAA_lid_14"/>
    <property type="match status" value="1"/>
</dbReference>
<evidence type="ECO:0000313" key="7">
    <source>
        <dbReference type="EMBL" id="KAA1170853.1"/>
    </source>
</evidence>
<feature type="domain" description="Sigma-54 factor interaction" evidence="6">
    <location>
        <begin position="343"/>
        <end position="557"/>
    </location>
</feature>
<dbReference type="InterPro" id="IPR003593">
    <property type="entry name" value="AAA+_ATPase"/>
</dbReference>
<dbReference type="PRINTS" id="PR01590">
    <property type="entry name" value="HTHFIS"/>
</dbReference>
<dbReference type="CDD" id="cd00009">
    <property type="entry name" value="AAA"/>
    <property type="match status" value="1"/>
</dbReference>
<dbReference type="PANTHER" id="PTHR32071">
    <property type="entry name" value="TRANSCRIPTIONAL REGULATORY PROTEIN"/>
    <property type="match status" value="1"/>
</dbReference>
<dbReference type="Pfam" id="PF02954">
    <property type="entry name" value="HTH_8"/>
    <property type="match status" value="1"/>
</dbReference>
<dbReference type="InterPro" id="IPR027417">
    <property type="entry name" value="P-loop_NTPase"/>
</dbReference>
<accession>A0A5B0V9J2</accession>
<dbReference type="Pfam" id="PF01590">
    <property type="entry name" value="GAF"/>
    <property type="match status" value="1"/>
</dbReference>
<evidence type="ECO:0000256" key="1">
    <source>
        <dbReference type="ARBA" id="ARBA00022741"/>
    </source>
</evidence>
<dbReference type="Proteomes" id="UP000323161">
    <property type="component" value="Unassembled WGS sequence"/>
</dbReference>
<keyword evidence="2" id="KW-0067">ATP-binding</keyword>
<reference evidence="7 8" key="1">
    <citation type="submission" date="2019-08" db="EMBL/GenBank/DDBJ databases">
        <title>Marinobacter ZYF650 sp. nov., a marine bacterium isolated from seawater of the Mariana trench.</title>
        <authorList>
            <person name="Ahmad W."/>
        </authorList>
    </citation>
    <scope>NUCLEOTIDE SEQUENCE [LARGE SCALE GENOMIC DNA]</scope>
    <source>
        <strain evidence="7 8">ZYF650</strain>
    </source>
</reference>
<dbReference type="EMBL" id="VTUU01000014">
    <property type="protein sequence ID" value="KAA1170853.1"/>
    <property type="molecule type" value="Genomic_DNA"/>
</dbReference>
<dbReference type="GO" id="GO:0006355">
    <property type="term" value="P:regulation of DNA-templated transcription"/>
    <property type="evidence" value="ECO:0007669"/>
    <property type="project" value="InterPro"/>
</dbReference>
<keyword evidence="5" id="KW-0804">Transcription</keyword>
<dbReference type="SMART" id="SM00382">
    <property type="entry name" value="AAA"/>
    <property type="match status" value="1"/>
</dbReference>
<dbReference type="PROSITE" id="PS00675">
    <property type="entry name" value="SIGMA54_INTERACT_1"/>
    <property type="match status" value="1"/>
</dbReference>
<dbReference type="SUPFAM" id="SSF52540">
    <property type="entry name" value="P-loop containing nucleoside triphosphate hydrolases"/>
    <property type="match status" value="1"/>
</dbReference>
<organism evidence="7 8">
    <name type="scientific">Marinobacter salinexigens</name>
    <dbReference type="NCBI Taxonomy" id="2919747"/>
    <lineage>
        <taxon>Bacteria</taxon>
        <taxon>Pseudomonadati</taxon>
        <taxon>Pseudomonadota</taxon>
        <taxon>Gammaproteobacteria</taxon>
        <taxon>Pseudomonadales</taxon>
        <taxon>Marinobacteraceae</taxon>
        <taxon>Marinobacter</taxon>
    </lineage>
</organism>
<dbReference type="PANTHER" id="PTHR32071:SF77">
    <property type="entry name" value="TRANSCRIPTIONAL REGULATORY PROTEIN"/>
    <property type="match status" value="1"/>
</dbReference>
<sequence>MRGIPMNALIPANQRRVQAREAFFQSGQVPPGLIDEAILNSWHRCATNSKSASDQVAFDTVTSTRLSELLQCNRVLLEAAASPMERLSRTVTGAGYAVLLTDRLGHALTAYSSGGTSADLMHKAFRQGVLLSEDSVGTTAMSCAVSEGRPVAVSGVEHFLNANRIFNCAAAPVFDPAGRIMGAIDITREHPMVQGSALSLVQQCAKTIERQLMGMLAPYILVNLGWGLPERDASEDMLLALGEDGQILGMSPRAREVIGLEADKGLVYFSDLFDLRFEALVDSLRKPENPLSVEAFSGLSFSLKAADRNNENLYRSPIPQPVPLSRPEPEPEVDFGDASVNARAATALKALARQMPVLVLGDTGTGKEVMARTLHERSGYAAGEFVAINCAAIPESLIEGELFGHAEGAFTGARRGGSNGKIAQAHKGTLFLDEIGDMPLALQSRLLRVIESREVTRLGEQSTKRFDFQLVCATHRNLSEAVQNGEFREDLYYRVKGITVELPRLSERPDLKAFIQEQCRQVTHGRALSDNALHLMMDYPWPGNVRELRHALAHADVMADPDSLLLPEHLPSEILAQGRPDEQDRGPSMVGSWRTVEREAIEQALACENGNVQAAANRLGMSRATLYRRLKAQRSV</sequence>
<dbReference type="Pfam" id="PF00158">
    <property type="entry name" value="Sigma54_activat"/>
    <property type="match status" value="1"/>
</dbReference>
<dbReference type="SUPFAM" id="SSF46689">
    <property type="entry name" value="Homeodomain-like"/>
    <property type="match status" value="1"/>
</dbReference>
<dbReference type="InterPro" id="IPR025662">
    <property type="entry name" value="Sigma_54_int_dom_ATP-bd_1"/>
</dbReference>
<dbReference type="FunFam" id="3.40.50.300:FF:000006">
    <property type="entry name" value="DNA-binding transcriptional regulator NtrC"/>
    <property type="match status" value="1"/>
</dbReference>
<protein>
    <submittedName>
        <fullName evidence="7">Sigma-54-dependent Fis family transcriptional regulator</fullName>
    </submittedName>
</protein>
<dbReference type="Gene3D" id="3.40.50.300">
    <property type="entry name" value="P-loop containing nucleotide triphosphate hydrolases"/>
    <property type="match status" value="1"/>
</dbReference>
<dbReference type="AlphaFoldDB" id="A0A5B0V9J2"/>
<keyword evidence="8" id="KW-1185">Reference proteome</keyword>
<dbReference type="InterPro" id="IPR025943">
    <property type="entry name" value="Sigma_54_int_dom_ATP-bd_2"/>
</dbReference>
<dbReference type="InterPro" id="IPR002197">
    <property type="entry name" value="HTH_Fis"/>
</dbReference>
<dbReference type="Gene3D" id="3.30.450.40">
    <property type="match status" value="1"/>
</dbReference>
<dbReference type="InterPro" id="IPR003018">
    <property type="entry name" value="GAF"/>
</dbReference>
<keyword evidence="1" id="KW-0547">Nucleotide-binding</keyword>
<comment type="caution">
    <text evidence="7">The sequence shown here is derived from an EMBL/GenBank/DDBJ whole genome shotgun (WGS) entry which is preliminary data.</text>
</comment>
<dbReference type="PROSITE" id="PS00676">
    <property type="entry name" value="SIGMA54_INTERACT_2"/>
    <property type="match status" value="1"/>
</dbReference>
<dbReference type="Gene3D" id="1.10.8.60">
    <property type="match status" value="1"/>
</dbReference>
<gene>
    <name evidence="7" type="ORF">FWJ25_18195</name>
</gene>
<evidence type="ECO:0000256" key="5">
    <source>
        <dbReference type="ARBA" id="ARBA00023163"/>
    </source>
</evidence>
<evidence type="ECO:0000256" key="3">
    <source>
        <dbReference type="ARBA" id="ARBA00023015"/>
    </source>
</evidence>
<dbReference type="PROSITE" id="PS00688">
    <property type="entry name" value="SIGMA54_INTERACT_3"/>
    <property type="match status" value="1"/>
</dbReference>